<feature type="region of interest" description="Disordered" evidence="2">
    <location>
        <begin position="313"/>
        <end position="402"/>
    </location>
</feature>
<feature type="compositionally biased region" description="Low complexity" evidence="2">
    <location>
        <begin position="1"/>
        <end position="57"/>
    </location>
</feature>
<dbReference type="Gene3D" id="3.10.20.550">
    <property type="entry name" value="ASAP complex, SAP18 subunit"/>
    <property type="match status" value="1"/>
</dbReference>
<comment type="caution">
    <text evidence="3">The sequence shown here is derived from an EMBL/GenBank/DDBJ whole genome shotgun (WGS) entry which is preliminary data.</text>
</comment>
<feature type="compositionally biased region" description="Gly residues" evidence="2">
    <location>
        <begin position="320"/>
        <end position="329"/>
    </location>
</feature>
<dbReference type="EMBL" id="JAAAUQ010000217">
    <property type="protein sequence ID" value="KAF9152820.1"/>
    <property type="molecule type" value="Genomic_DNA"/>
</dbReference>
<dbReference type="Proteomes" id="UP000748756">
    <property type="component" value="Unassembled WGS sequence"/>
</dbReference>
<evidence type="ECO:0000256" key="2">
    <source>
        <dbReference type="SAM" id="MobiDB-lite"/>
    </source>
</evidence>
<feature type="compositionally biased region" description="Gly residues" evidence="2">
    <location>
        <begin position="348"/>
        <end position="360"/>
    </location>
</feature>
<dbReference type="GO" id="GO:0005634">
    <property type="term" value="C:nucleus"/>
    <property type="evidence" value="ECO:0007669"/>
    <property type="project" value="TreeGrafter"/>
</dbReference>
<evidence type="ECO:0000313" key="3">
    <source>
        <dbReference type="EMBL" id="KAF9152820.1"/>
    </source>
</evidence>
<sequence>MSPEPETTVAAPPTEIAPAPEPTTAADTTTAAPVAAPATNAPASSTAATTTSTAIPTGPGIIDREKLCPFLLKMFYKQGEHHRVDQYKPTSLPPKSSELQLYTWKNATMGEIASLVQQAIPDLLLDTPGSVETGGELHFRHIYLDMARGLYVGRDIGTVLLVDTLVADGPEDVDMAAAETGVGAGDVKMDVEGEGEKADKIEEVETKKEDTEMAEAGPAQGLFTKDIRKSKDSAAAAASALATAITAATTQTTATASVATGKRSTALDKTLGSIRFVIGDYLDISIVDRSLNRGAGRPGAAGVGAGGREQALFTGRQGRSQGGGGGGGPTRRAREERRREQRRRDGRLGGGGGGGGGGMGDRFAERLGLREPLERNGHGGHGGGRRGLADSEASWKGRGRGR</sequence>
<protein>
    <submittedName>
        <fullName evidence="3">Histone deacetylase complex subunit sap18</fullName>
    </submittedName>
</protein>
<evidence type="ECO:0000313" key="4">
    <source>
        <dbReference type="Proteomes" id="UP000748756"/>
    </source>
</evidence>
<accession>A0A9P5VCY1</accession>
<dbReference type="InterPro" id="IPR010516">
    <property type="entry name" value="SAP18"/>
</dbReference>
<evidence type="ECO:0000256" key="1">
    <source>
        <dbReference type="ARBA" id="ARBA00009143"/>
    </source>
</evidence>
<proteinExistence type="inferred from homology"/>
<dbReference type="InterPro" id="IPR042534">
    <property type="entry name" value="SAP18_sf"/>
</dbReference>
<dbReference type="Pfam" id="PF06487">
    <property type="entry name" value="SAP18"/>
    <property type="match status" value="1"/>
</dbReference>
<feature type="region of interest" description="Disordered" evidence="2">
    <location>
        <begin position="1"/>
        <end position="58"/>
    </location>
</feature>
<dbReference type="AlphaFoldDB" id="A0A9P5VCY1"/>
<dbReference type="OrthoDB" id="440566at2759"/>
<name>A0A9P5VCY1_9FUNG</name>
<dbReference type="PANTHER" id="PTHR13082">
    <property type="entry name" value="SAP18"/>
    <property type="match status" value="1"/>
</dbReference>
<dbReference type="PANTHER" id="PTHR13082:SF0">
    <property type="entry name" value="HISTONE DEACETYLASE COMPLEX SUBUNIT SAP18"/>
    <property type="match status" value="1"/>
</dbReference>
<feature type="compositionally biased region" description="Basic and acidic residues" evidence="2">
    <location>
        <begin position="332"/>
        <end position="347"/>
    </location>
</feature>
<gene>
    <name evidence="3" type="primary">SAP18</name>
    <name evidence="3" type="ORF">BG015_004648</name>
</gene>
<organism evidence="3 4">
    <name type="scientific">Linnemannia schmuckeri</name>
    <dbReference type="NCBI Taxonomy" id="64567"/>
    <lineage>
        <taxon>Eukaryota</taxon>
        <taxon>Fungi</taxon>
        <taxon>Fungi incertae sedis</taxon>
        <taxon>Mucoromycota</taxon>
        <taxon>Mortierellomycotina</taxon>
        <taxon>Mortierellomycetes</taxon>
        <taxon>Mortierellales</taxon>
        <taxon>Mortierellaceae</taxon>
        <taxon>Linnemannia</taxon>
    </lineage>
</organism>
<feature type="compositionally biased region" description="Basic and acidic residues" evidence="2">
    <location>
        <begin position="362"/>
        <end position="377"/>
    </location>
</feature>
<keyword evidence="4" id="KW-1185">Reference proteome</keyword>
<reference evidence="3" key="1">
    <citation type="journal article" date="2020" name="Fungal Divers.">
        <title>Resolving the Mortierellaceae phylogeny through synthesis of multi-gene phylogenetics and phylogenomics.</title>
        <authorList>
            <person name="Vandepol N."/>
            <person name="Liber J."/>
            <person name="Desiro A."/>
            <person name="Na H."/>
            <person name="Kennedy M."/>
            <person name="Barry K."/>
            <person name="Grigoriev I.V."/>
            <person name="Miller A.N."/>
            <person name="O'Donnell K."/>
            <person name="Stajich J.E."/>
            <person name="Bonito G."/>
        </authorList>
    </citation>
    <scope>NUCLEOTIDE SEQUENCE</scope>
    <source>
        <strain evidence="3">NRRL 6426</strain>
    </source>
</reference>
<comment type="similarity">
    <text evidence="1">Belongs to the SAP18 family.</text>
</comment>